<organism evidence="3 4">
    <name type="scientific">Ceutorhynchus assimilis</name>
    <name type="common">cabbage seed weevil</name>
    <dbReference type="NCBI Taxonomy" id="467358"/>
    <lineage>
        <taxon>Eukaryota</taxon>
        <taxon>Metazoa</taxon>
        <taxon>Ecdysozoa</taxon>
        <taxon>Arthropoda</taxon>
        <taxon>Hexapoda</taxon>
        <taxon>Insecta</taxon>
        <taxon>Pterygota</taxon>
        <taxon>Neoptera</taxon>
        <taxon>Endopterygota</taxon>
        <taxon>Coleoptera</taxon>
        <taxon>Polyphaga</taxon>
        <taxon>Cucujiformia</taxon>
        <taxon>Curculionidae</taxon>
        <taxon>Ceutorhynchinae</taxon>
        <taxon>Ceutorhynchus</taxon>
    </lineage>
</organism>
<evidence type="ECO:0000256" key="2">
    <source>
        <dbReference type="ARBA" id="ARBA00022737"/>
    </source>
</evidence>
<reference evidence="3" key="1">
    <citation type="submission" date="2022-01" db="EMBL/GenBank/DDBJ databases">
        <authorList>
            <person name="King R."/>
        </authorList>
    </citation>
    <scope>NUCLEOTIDE SEQUENCE</scope>
</reference>
<evidence type="ECO:0000256" key="1">
    <source>
        <dbReference type="ARBA" id="ARBA00022614"/>
    </source>
</evidence>
<dbReference type="InterPro" id="IPR025875">
    <property type="entry name" value="Leu-rich_rpt_4"/>
</dbReference>
<evidence type="ECO:0008006" key="5">
    <source>
        <dbReference type="Google" id="ProtNLM"/>
    </source>
</evidence>
<dbReference type="InterPro" id="IPR050836">
    <property type="entry name" value="SDS22/Internalin_LRR"/>
</dbReference>
<dbReference type="PANTHER" id="PTHR46652:SF3">
    <property type="entry name" value="LEUCINE-RICH REPEAT-CONTAINING PROTEIN 9"/>
    <property type="match status" value="1"/>
</dbReference>
<dbReference type="InterPro" id="IPR032675">
    <property type="entry name" value="LRR_dom_sf"/>
</dbReference>
<dbReference type="AlphaFoldDB" id="A0A9N9MCZ3"/>
<dbReference type="OrthoDB" id="10262005at2759"/>
<evidence type="ECO:0000313" key="3">
    <source>
        <dbReference type="EMBL" id="CAG9761844.1"/>
    </source>
</evidence>
<dbReference type="SMART" id="SM00365">
    <property type="entry name" value="LRR_SD22"/>
    <property type="match status" value="4"/>
</dbReference>
<keyword evidence="1" id="KW-0433">Leucine-rich repeat</keyword>
<dbReference type="Proteomes" id="UP001152799">
    <property type="component" value="Chromosome 11"/>
</dbReference>
<keyword evidence="4" id="KW-1185">Reference proteome</keyword>
<name>A0A9N9MCZ3_9CUCU</name>
<sequence>MDRNKGATKPTALDEKKKPVLKKKKSTYFDKVTHLFLQEKCLVKIPKISSAQSIETVYLYNNKIKTIENLHELRNLSNLYLQNNQIDKVENLSHLSKLKNIYLGKNRISVLEGLQCIDGIEELHVEKQDLPDNCPMCFDPRTVLSLSNTLRVLNISHNKIISLEFLSPLKMLVILDASHNDFDNMQDVCQTLRNWLHLKEAKFNGNPISSKHRYREDIIANSHCLEKLDNKKISEVSRRFIKSFEKAKLLRKAKVNLADIVPSLPTNYPVSLQKAASASIIKEFRCKQLDNQAETLYLTWNSLPKRSALTKPTMQLGHKMESQKNIVVSKSTIKMRRP</sequence>
<dbReference type="Pfam" id="PF12799">
    <property type="entry name" value="LRR_4"/>
    <property type="match status" value="1"/>
</dbReference>
<gene>
    <name evidence="3" type="ORF">CEUTPL_LOCUS2537</name>
</gene>
<accession>A0A9N9MCZ3</accession>
<protein>
    <recommendedName>
        <fullName evidence="5">Protein phosphatase 1 regulatory subunit 42</fullName>
    </recommendedName>
</protein>
<evidence type="ECO:0000313" key="4">
    <source>
        <dbReference type="Proteomes" id="UP001152799"/>
    </source>
</evidence>
<dbReference type="EMBL" id="OU892287">
    <property type="protein sequence ID" value="CAG9761844.1"/>
    <property type="molecule type" value="Genomic_DNA"/>
</dbReference>
<dbReference type="InterPro" id="IPR001611">
    <property type="entry name" value="Leu-rich_rpt"/>
</dbReference>
<dbReference type="CDD" id="cd21340">
    <property type="entry name" value="PPP1R42"/>
    <property type="match status" value="1"/>
</dbReference>
<dbReference type="SUPFAM" id="SSF52058">
    <property type="entry name" value="L domain-like"/>
    <property type="match status" value="1"/>
</dbReference>
<proteinExistence type="predicted"/>
<dbReference type="PROSITE" id="PS51450">
    <property type="entry name" value="LRR"/>
    <property type="match status" value="3"/>
</dbReference>
<keyword evidence="2" id="KW-0677">Repeat</keyword>
<dbReference type="PANTHER" id="PTHR46652">
    <property type="entry name" value="LEUCINE-RICH REPEAT AND IQ DOMAIN-CONTAINING PROTEIN 1-RELATED"/>
    <property type="match status" value="1"/>
</dbReference>
<dbReference type="Gene3D" id="3.80.10.10">
    <property type="entry name" value="Ribonuclease Inhibitor"/>
    <property type="match status" value="2"/>
</dbReference>